<reference evidence="1" key="1">
    <citation type="submission" date="2017-05" db="EMBL/GenBank/DDBJ databases">
        <title>Complete and WGS of Bordetella genogroups.</title>
        <authorList>
            <person name="Spilker T."/>
            <person name="Lipuma J."/>
        </authorList>
    </citation>
    <scope>NUCLEOTIDE SEQUENCE</scope>
    <source>
        <strain evidence="1">AU21707</strain>
    </source>
</reference>
<keyword evidence="2" id="KW-1185">Reference proteome</keyword>
<dbReference type="RefSeq" id="WP_094845771.1">
    <property type="nucleotide sequence ID" value="NZ_NEVJ01000001.1"/>
</dbReference>
<sequence>MDSKEQSTRAEAWKAFALHQTWCSACAESVATCDEGMRLRDAAIELDAQPQQPPKIDVEHLIRTVLPGGYSVDPQAVADDLRRYSDAWEPQQPAEPPFGYAYLLWDENDCIQRIKFSTIQAHEPFGVAGKDFDRSFLVTCVPLYEEPQQPAGWEMVPVEPTDEMVSAGCQKHTCVQQDPWYSDEDITEEDCKRIYAAMLAAAPAHPSQQEDAVRPDADWVQGPYIAATGRGWCARIDGTDIFSDLNRHGCKGRITFEIAGGLPSREAAEQALRDWLSKQIAAMSDSAREGGKNG</sequence>
<accession>A0A261RNN5</accession>
<name>A0A261RNN5_9BORD</name>
<dbReference type="AlphaFoldDB" id="A0A261RNN5"/>
<comment type="caution">
    <text evidence="1">The sequence shown here is derived from an EMBL/GenBank/DDBJ whole genome shotgun (WGS) entry which is preliminary data.</text>
</comment>
<organism evidence="1 2">
    <name type="scientific">Bordetella genomosp. 9</name>
    <dbReference type="NCBI Taxonomy" id="1416803"/>
    <lineage>
        <taxon>Bacteria</taxon>
        <taxon>Pseudomonadati</taxon>
        <taxon>Pseudomonadota</taxon>
        <taxon>Betaproteobacteria</taxon>
        <taxon>Burkholderiales</taxon>
        <taxon>Alcaligenaceae</taxon>
        <taxon>Bordetella</taxon>
    </lineage>
</organism>
<evidence type="ECO:0008006" key="3">
    <source>
        <dbReference type="Google" id="ProtNLM"/>
    </source>
</evidence>
<gene>
    <name evidence="1" type="ORF">CAL26_04980</name>
</gene>
<evidence type="ECO:0000313" key="2">
    <source>
        <dbReference type="Proteomes" id="UP000216857"/>
    </source>
</evidence>
<dbReference type="Proteomes" id="UP000216857">
    <property type="component" value="Unassembled WGS sequence"/>
</dbReference>
<proteinExistence type="predicted"/>
<protein>
    <recommendedName>
        <fullName evidence="3">DUF551 domain-containing protein</fullName>
    </recommendedName>
</protein>
<dbReference type="EMBL" id="NEVJ01000001">
    <property type="protein sequence ID" value="OZI26678.1"/>
    <property type="molecule type" value="Genomic_DNA"/>
</dbReference>
<dbReference type="OrthoDB" id="8690416at2"/>
<evidence type="ECO:0000313" key="1">
    <source>
        <dbReference type="EMBL" id="OZI26678.1"/>
    </source>
</evidence>